<name>A0A0F9STN4_9ZZZZ</name>
<gene>
    <name evidence="2" type="ORF">LCGC14_0476040</name>
</gene>
<dbReference type="Pfam" id="PF12705">
    <property type="entry name" value="PDDEXK_1"/>
    <property type="match status" value="1"/>
</dbReference>
<reference evidence="2" key="1">
    <citation type="journal article" date="2015" name="Nature">
        <title>Complex archaea that bridge the gap between prokaryotes and eukaryotes.</title>
        <authorList>
            <person name="Spang A."/>
            <person name="Saw J.H."/>
            <person name="Jorgensen S.L."/>
            <person name="Zaremba-Niedzwiedzka K."/>
            <person name="Martijn J."/>
            <person name="Lind A.E."/>
            <person name="van Eijk R."/>
            <person name="Schleper C."/>
            <person name="Guy L."/>
            <person name="Ettema T.J."/>
        </authorList>
    </citation>
    <scope>NUCLEOTIDE SEQUENCE</scope>
</reference>
<feature type="domain" description="PD-(D/E)XK endonuclease-like" evidence="1">
    <location>
        <begin position="13"/>
        <end position="194"/>
    </location>
</feature>
<evidence type="ECO:0000259" key="1">
    <source>
        <dbReference type="Pfam" id="PF12705"/>
    </source>
</evidence>
<dbReference type="InterPro" id="IPR038726">
    <property type="entry name" value="PDDEXK_AddAB-type"/>
</dbReference>
<organism evidence="2">
    <name type="scientific">marine sediment metagenome</name>
    <dbReference type="NCBI Taxonomy" id="412755"/>
    <lineage>
        <taxon>unclassified sequences</taxon>
        <taxon>metagenomes</taxon>
        <taxon>ecological metagenomes</taxon>
    </lineage>
</organism>
<dbReference type="AlphaFoldDB" id="A0A0F9STN4"/>
<comment type="caution">
    <text evidence="2">The sequence shown here is derived from an EMBL/GenBank/DDBJ whole genome shotgun (WGS) entry which is preliminary data.</text>
</comment>
<proteinExistence type="predicted"/>
<accession>A0A0F9STN4</accession>
<dbReference type="EMBL" id="LAZR01000512">
    <property type="protein sequence ID" value="KKN66012.1"/>
    <property type="molecule type" value="Genomic_DNA"/>
</dbReference>
<sequence>MKLTEIPDIKAPVSQSSFGCGMRCKRCYLLKYRWGLRLKTRQYAPAATLGDFYHLLKKEGPSLKGTQKVREIVRKMQDRLVEQIENGEDMTGDLARLAGEITNLYHKALVMAQIFWAAYPPNPRLVTLCKEETIEAVIAGLPAKGILDHVQGDSETGQVWIRDEKSSSLPFEDLYTGYEFSIQCRWYRLLAEAYLKTNLHDFGKFAGNSIVGFILDYMMTPGIQFGQYDRDFTTHTHVFKRGARAGQSEIRKDYSGEPKFENYLKRVEEWYKDNTESSPIRSMGILFSEPLLPPEMAQDLETMKRLYSAEAVPENFPRDITKSYCRAYKKTCVFYDLCVSDQRIWPDMISGMYTLGNLDHQDKEKEKSNVNRN</sequence>
<protein>
    <recommendedName>
        <fullName evidence="1">PD-(D/E)XK endonuclease-like domain-containing protein</fullName>
    </recommendedName>
</protein>
<evidence type="ECO:0000313" key="2">
    <source>
        <dbReference type="EMBL" id="KKN66012.1"/>
    </source>
</evidence>